<dbReference type="InterPro" id="IPR029058">
    <property type="entry name" value="AB_hydrolase_fold"/>
</dbReference>
<dbReference type="InterPro" id="IPR050228">
    <property type="entry name" value="Carboxylesterase_BioH"/>
</dbReference>
<evidence type="ECO:0000313" key="4">
    <source>
        <dbReference type="EMBL" id="SHJ90925.1"/>
    </source>
</evidence>
<dbReference type="GO" id="GO:0008233">
    <property type="term" value="F:peptidase activity"/>
    <property type="evidence" value="ECO:0007669"/>
    <property type="project" value="InterPro"/>
</dbReference>
<organism evidence="4 5">
    <name type="scientific">Epilithonimonas mollis</name>
    <dbReference type="NCBI Taxonomy" id="216903"/>
    <lineage>
        <taxon>Bacteria</taxon>
        <taxon>Pseudomonadati</taxon>
        <taxon>Bacteroidota</taxon>
        <taxon>Flavobacteriia</taxon>
        <taxon>Flavobacteriales</taxon>
        <taxon>Weeksellaceae</taxon>
        <taxon>Chryseobacterium group</taxon>
        <taxon>Epilithonimonas</taxon>
    </lineage>
</organism>
<keyword evidence="5" id="KW-1185">Reference proteome</keyword>
<accession>A0A1M6N596</accession>
<dbReference type="Pfam" id="PF00561">
    <property type="entry name" value="Abhydrolase_1"/>
    <property type="match status" value="1"/>
</dbReference>
<feature type="domain" description="AB hydrolase-1" evidence="3">
    <location>
        <begin position="61"/>
        <end position="304"/>
    </location>
</feature>
<evidence type="ECO:0000259" key="3">
    <source>
        <dbReference type="Pfam" id="PF00561"/>
    </source>
</evidence>
<evidence type="ECO:0000256" key="2">
    <source>
        <dbReference type="ARBA" id="ARBA00022801"/>
    </source>
</evidence>
<dbReference type="STRING" id="216903.SAMN05444371_0198"/>
<dbReference type="Proteomes" id="UP000184498">
    <property type="component" value="Unassembled WGS sequence"/>
</dbReference>
<evidence type="ECO:0000256" key="1">
    <source>
        <dbReference type="ARBA" id="ARBA00010088"/>
    </source>
</evidence>
<gene>
    <name evidence="4" type="ORF">SAMN05444371_0198</name>
</gene>
<dbReference type="EMBL" id="FRAM01000001">
    <property type="protein sequence ID" value="SHJ90925.1"/>
    <property type="molecule type" value="Genomic_DNA"/>
</dbReference>
<proteinExistence type="inferred from homology"/>
<name>A0A1M6N596_9FLAO</name>
<dbReference type="PANTHER" id="PTHR43194">
    <property type="entry name" value="HYDROLASE ALPHA/BETA FOLD FAMILY"/>
    <property type="match status" value="1"/>
</dbReference>
<dbReference type="InterPro" id="IPR000073">
    <property type="entry name" value="AB_hydrolase_1"/>
</dbReference>
<dbReference type="Gene3D" id="3.40.50.1820">
    <property type="entry name" value="alpha/beta hydrolase"/>
    <property type="match status" value="1"/>
</dbReference>
<dbReference type="PRINTS" id="PR00793">
    <property type="entry name" value="PROAMNOPTASE"/>
</dbReference>
<dbReference type="PANTHER" id="PTHR43194:SF2">
    <property type="entry name" value="PEROXISOMAL MEMBRANE PROTEIN LPX1"/>
    <property type="match status" value="1"/>
</dbReference>
<evidence type="ECO:0000313" key="5">
    <source>
        <dbReference type="Proteomes" id="UP000184498"/>
    </source>
</evidence>
<comment type="similarity">
    <text evidence="1">Belongs to the peptidase S33 family.</text>
</comment>
<dbReference type="GO" id="GO:0006508">
    <property type="term" value="P:proteolysis"/>
    <property type="evidence" value="ECO:0007669"/>
    <property type="project" value="InterPro"/>
</dbReference>
<dbReference type="SUPFAM" id="SSF53474">
    <property type="entry name" value="alpha/beta-Hydrolases"/>
    <property type="match status" value="1"/>
</dbReference>
<sequence>MAVFKVISELNENTLNMKTSKLLFFVVIFLATFSKAQERVIVTSDGVKLYVNVKGKGTPCLYLHGGPGSGSYWLEKFYGSELEKNFQMIYLDQRGVSRSSSPDDKNYSLDRMIQDFEEVRNALGIKEWLTIGHSFGGILQMGYVEKHPEVIMGMIMINCTLSMKDSFSRSWISKAYELTYEKQDPLPENTSSEMLLKKMMEVGKKMDDKKVRWKMAFASQESDNLMNSSYREIPNWNNNFSSVALSIDDYWKDFTKDAGDVKVPVLFFYGKSDWMVGPDHYKKIKFPNMMLWGSDVGHMPFLENQKDLNKAIKAYIKKYKF</sequence>
<reference evidence="5" key="1">
    <citation type="submission" date="2016-11" db="EMBL/GenBank/DDBJ databases">
        <authorList>
            <person name="Varghese N."/>
            <person name="Submissions S."/>
        </authorList>
    </citation>
    <scope>NUCLEOTIDE SEQUENCE [LARGE SCALE GENOMIC DNA]</scope>
    <source>
        <strain evidence="5">DSM 18016</strain>
    </source>
</reference>
<keyword evidence="2" id="KW-0378">Hydrolase</keyword>
<protein>
    <submittedName>
        <fullName evidence="4">Proline iminopeptidase</fullName>
    </submittedName>
</protein>
<dbReference type="AlphaFoldDB" id="A0A1M6N596"/>
<dbReference type="InterPro" id="IPR002410">
    <property type="entry name" value="Peptidase_S33"/>
</dbReference>